<feature type="compositionally biased region" description="Polar residues" evidence="1">
    <location>
        <begin position="10"/>
        <end position="19"/>
    </location>
</feature>
<dbReference type="InterPro" id="IPR035901">
    <property type="entry name" value="GIY-YIG_endonuc_sf"/>
</dbReference>
<feature type="region of interest" description="Disordered" evidence="1">
    <location>
        <begin position="420"/>
        <end position="445"/>
    </location>
</feature>
<feature type="compositionally biased region" description="Basic and acidic residues" evidence="1">
    <location>
        <begin position="517"/>
        <end position="539"/>
    </location>
</feature>
<feature type="domain" description="GIY-YIG" evidence="2">
    <location>
        <begin position="184"/>
        <end position="268"/>
    </location>
</feature>
<dbReference type="Proteomes" id="UP000266841">
    <property type="component" value="Unassembled WGS sequence"/>
</dbReference>
<name>K0SR11_THAOC</name>
<dbReference type="EMBL" id="AGNL01012555">
    <property type="protein sequence ID" value="EJK67830.1"/>
    <property type="molecule type" value="Genomic_DNA"/>
</dbReference>
<dbReference type="InterPro" id="IPR050381">
    <property type="entry name" value="SLX1_endonuclease"/>
</dbReference>
<feature type="compositionally biased region" description="Polar residues" evidence="1">
    <location>
        <begin position="116"/>
        <end position="139"/>
    </location>
</feature>
<comment type="caution">
    <text evidence="3">The sequence shown here is derived from an EMBL/GenBank/DDBJ whole genome shotgun (WGS) entry which is preliminary data.</text>
</comment>
<keyword evidence="4" id="KW-1185">Reference proteome</keyword>
<evidence type="ECO:0000259" key="2">
    <source>
        <dbReference type="PROSITE" id="PS50164"/>
    </source>
</evidence>
<protein>
    <recommendedName>
        <fullName evidence="2">GIY-YIG domain-containing protein</fullName>
    </recommendedName>
</protein>
<evidence type="ECO:0000256" key="1">
    <source>
        <dbReference type="SAM" id="MobiDB-lite"/>
    </source>
</evidence>
<dbReference type="PROSITE" id="PS50164">
    <property type="entry name" value="GIY_YIG"/>
    <property type="match status" value="1"/>
</dbReference>
<gene>
    <name evidence="3" type="ORF">THAOC_11076</name>
</gene>
<dbReference type="CDD" id="cd10455">
    <property type="entry name" value="GIY-YIG_SLX1"/>
    <property type="match status" value="1"/>
</dbReference>
<dbReference type="InterPro" id="IPR000305">
    <property type="entry name" value="GIY-YIG_endonuc"/>
</dbReference>
<feature type="compositionally biased region" description="Acidic residues" evidence="1">
    <location>
        <begin position="420"/>
        <end position="429"/>
    </location>
</feature>
<reference evidence="3 4" key="1">
    <citation type="journal article" date="2012" name="Genome Biol.">
        <title>Genome and low-iron response of an oceanic diatom adapted to chronic iron limitation.</title>
        <authorList>
            <person name="Lommer M."/>
            <person name="Specht M."/>
            <person name="Roy A.S."/>
            <person name="Kraemer L."/>
            <person name="Andreson R."/>
            <person name="Gutowska M.A."/>
            <person name="Wolf J."/>
            <person name="Bergner S.V."/>
            <person name="Schilhabel M.B."/>
            <person name="Klostermeier U.C."/>
            <person name="Beiko R.G."/>
            <person name="Rosenstiel P."/>
            <person name="Hippler M."/>
            <person name="Laroche J."/>
        </authorList>
    </citation>
    <scope>NUCLEOTIDE SEQUENCE [LARGE SCALE GENOMIC DNA]</scope>
    <source>
        <strain evidence="3 4">CCMP1005</strain>
    </source>
</reference>
<dbReference type="Gene3D" id="3.40.1440.10">
    <property type="entry name" value="GIY-YIG endonuclease"/>
    <property type="match status" value="1"/>
</dbReference>
<feature type="region of interest" description="Disordered" evidence="1">
    <location>
        <begin position="359"/>
        <end position="394"/>
    </location>
</feature>
<dbReference type="OrthoDB" id="24645at2759"/>
<feature type="compositionally biased region" description="Basic and acidic residues" evidence="1">
    <location>
        <begin position="171"/>
        <end position="181"/>
    </location>
</feature>
<feature type="region of interest" description="Disordered" evidence="1">
    <location>
        <begin position="496"/>
        <end position="545"/>
    </location>
</feature>
<evidence type="ECO:0000313" key="4">
    <source>
        <dbReference type="Proteomes" id="UP000266841"/>
    </source>
</evidence>
<evidence type="ECO:0000313" key="3">
    <source>
        <dbReference type="EMBL" id="EJK67830.1"/>
    </source>
</evidence>
<dbReference type="eggNOG" id="KOG3005">
    <property type="taxonomic scope" value="Eukaryota"/>
</dbReference>
<feature type="region of interest" description="Disordered" evidence="1">
    <location>
        <begin position="1"/>
        <end position="181"/>
    </location>
</feature>
<organism evidence="3 4">
    <name type="scientific">Thalassiosira oceanica</name>
    <name type="common">Marine diatom</name>
    <dbReference type="NCBI Taxonomy" id="159749"/>
    <lineage>
        <taxon>Eukaryota</taxon>
        <taxon>Sar</taxon>
        <taxon>Stramenopiles</taxon>
        <taxon>Ochrophyta</taxon>
        <taxon>Bacillariophyta</taxon>
        <taxon>Coscinodiscophyceae</taxon>
        <taxon>Thalassiosirophycidae</taxon>
        <taxon>Thalassiosirales</taxon>
        <taxon>Thalassiosiraceae</taxon>
        <taxon>Thalassiosira</taxon>
    </lineage>
</organism>
<dbReference type="SUPFAM" id="SSF82771">
    <property type="entry name" value="GIY-YIG endonuclease"/>
    <property type="match status" value="1"/>
</dbReference>
<dbReference type="PANTHER" id="PTHR20208">
    <property type="entry name" value="STRUCTURE-SPECIFIC ENDONUCLEASE SUBUNIT SLX1"/>
    <property type="match status" value="1"/>
</dbReference>
<feature type="compositionally biased region" description="Basic and acidic residues" evidence="1">
    <location>
        <begin position="372"/>
        <end position="394"/>
    </location>
</feature>
<dbReference type="Pfam" id="PF01541">
    <property type="entry name" value="GIY-YIG"/>
    <property type="match status" value="1"/>
</dbReference>
<feature type="compositionally biased region" description="Low complexity" evidence="1">
    <location>
        <begin position="47"/>
        <end position="60"/>
    </location>
</feature>
<proteinExistence type="predicted"/>
<sequence>MDDSVIELSSLCSTASRHTVTNEESSSERSEVNQADRACGNKAGRQSPVPAESSSSASVVDLNSRVQDDAFSSSSSSSSSGVPGQQIEMWPIGTQKKKSGDGGGMMGPPEVIKFDLNNSSPSNSPVCQRNKMGSSNNQPARKKSLTNESKTITDENSSCTDDSHMSTTDGDGPKNKVSSDQESKHYHCYLLRSLDPGHPLKTYIGFTTNPERRLRQHNGDLKNGGARRTKRAGRPWTFVCVVHGFQDKINALQFEWAWQNVHKSKTFREAVGDDELCKKMKRRYGPKARLDELRILLTECLPFSLYNLTVYFPEQKYHDVFGLILRRGSDGNPYKKAEPGRFEDLTSIEVRSVDQMPHAMDVTAARDRKKLAREAKKKETRKNKSDKGSSDKTDISAWIENAEANVGNDFLLDFESDGEIDGTEMEGADDEKPISDDDNESLCSDAGDDRARLMAVDLVDSGSSGDELEDVSHAFLSMRVDSRSKEEHNLDVALDDSSTISSEENEGESRCISLGGRGREPNRLLDKENQANRRSRPDCEIVDLT</sequence>
<feature type="compositionally biased region" description="Polar residues" evidence="1">
    <location>
        <begin position="146"/>
        <end position="169"/>
    </location>
</feature>
<dbReference type="AlphaFoldDB" id="K0SR11"/>
<dbReference type="PANTHER" id="PTHR20208:SF13">
    <property type="entry name" value="STRUCTURE-SPECIFIC ENDONUCLEASE SUBUNIT SLX1"/>
    <property type="match status" value="1"/>
</dbReference>
<accession>K0SR11</accession>